<evidence type="ECO:0000259" key="1">
    <source>
        <dbReference type="Pfam" id="PF08818"/>
    </source>
</evidence>
<accession>A0A1H8AJ56</accession>
<organism evidence="2 3">
    <name type="scientific">Loktanella fryxellensis</name>
    <dbReference type="NCBI Taxonomy" id="245187"/>
    <lineage>
        <taxon>Bacteria</taxon>
        <taxon>Pseudomonadati</taxon>
        <taxon>Pseudomonadota</taxon>
        <taxon>Alphaproteobacteria</taxon>
        <taxon>Rhodobacterales</taxon>
        <taxon>Roseobacteraceae</taxon>
        <taxon>Loktanella</taxon>
    </lineage>
</organism>
<gene>
    <name evidence="2" type="ORF">SAMN04488003_103151</name>
</gene>
<sequence length="151" mass="16314">MHAPDPDPSAVARFAATIADPVRRADAAMLDTLFRAVTGAAPLLWAGDMIGYGHYDYTYRSGKPGRWFATGFAPRKAQQVLYVMPGATDMRPILADLGKWKAGKACIHITRLTQVDIDVLATLIRAGLRDLATMWPVSGFAGLGADRDLTP</sequence>
<protein>
    <recommendedName>
        <fullName evidence="1">YdhG-like domain-containing protein</fullName>
    </recommendedName>
</protein>
<dbReference type="Pfam" id="PF08818">
    <property type="entry name" value="DUF1801"/>
    <property type="match status" value="1"/>
</dbReference>
<keyword evidence="3" id="KW-1185">Reference proteome</keyword>
<dbReference type="STRING" id="245187.SAMN04488003_103151"/>
<dbReference type="EMBL" id="FOCI01000003">
    <property type="protein sequence ID" value="SEM69557.1"/>
    <property type="molecule type" value="Genomic_DNA"/>
</dbReference>
<reference evidence="2 3" key="1">
    <citation type="submission" date="2016-10" db="EMBL/GenBank/DDBJ databases">
        <authorList>
            <person name="de Groot N.N."/>
        </authorList>
    </citation>
    <scope>NUCLEOTIDE SEQUENCE [LARGE SCALE GENOMIC DNA]</scope>
    <source>
        <strain evidence="2 3">DSM 16213</strain>
    </source>
</reference>
<dbReference type="InterPro" id="IPR014922">
    <property type="entry name" value="YdhG-like"/>
</dbReference>
<dbReference type="Proteomes" id="UP000199585">
    <property type="component" value="Unassembled WGS sequence"/>
</dbReference>
<name>A0A1H8AJ56_9RHOB</name>
<dbReference type="OrthoDB" id="5951444at2"/>
<feature type="domain" description="YdhG-like" evidence="1">
    <location>
        <begin position="24"/>
        <end position="126"/>
    </location>
</feature>
<dbReference type="AlphaFoldDB" id="A0A1H8AJ56"/>
<evidence type="ECO:0000313" key="2">
    <source>
        <dbReference type="EMBL" id="SEM69557.1"/>
    </source>
</evidence>
<proteinExistence type="predicted"/>
<evidence type="ECO:0000313" key="3">
    <source>
        <dbReference type="Proteomes" id="UP000199585"/>
    </source>
</evidence>